<dbReference type="SUPFAM" id="SSF55073">
    <property type="entry name" value="Nucleotide cyclase"/>
    <property type="match status" value="1"/>
</dbReference>
<dbReference type="Gene3D" id="3.30.70.270">
    <property type="match status" value="1"/>
</dbReference>
<dbReference type="OrthoDB" id="9804955at2"/>
<dbReference type="PANTHER" id="PTHR45138">
    <property type="entry name" value="REGULATORY COMPONENTS OF SENSORY TRANSDUCTION SYSTEM"/>
    <property type="match status" value="1"/>
</dbReference>
<gene>
    <name evidence="2" type="ORF">RF007C_04195</name>
</gene>
<protein>
    <recommendedName>
        <fullName evidence="1">GGDEF domain-containing protein</fullName>
    </recommendedName>
</protein>
<dbReference type="Proteomes" id="UP000019365">
    <property type="component" value="Unassembled WGS sequence"/>
</dbReference>
<dbReference type="Pfam" id="PF00990">
    <property type="entry name" value="GGDEF"/>
    <property type="match status" value="1"/>
</dbReference>
<comment type="caution">
    <text evidence="2">The sequence shown here is derived from an EMBL/GenBank/DDBJ whole genome shotgun (WGS) entry which is preliminary data.</text>
</comment>
<dbReference type="SMART" id="SM00267">
    <property type="entry name" value="GGDEF"/>
    <property type="match status" value="1"/>
</dbReference>
<dbReference type="AlphaFoldDB" id="W7V1M2"/>
<organism evidence="2 3">
    <name type="scientific">Ruminococcus flavefaciens 007c</name>
    <dbReference type="NCBI Taxonomy" id="1341157"/>
    <lineage>
        <taxon>Bacteria</taxon>
        <taxon>Bacillati</taxon>
        <taxon>Bacillota</taxon>
        <taxon>Clostridia</taxon>
        <taxon>Eubacteriales</taxon>
        <taxon>Oscillospiraceae</taxon>
        <taxon>Ruminococcus</taxon>
    </lineage>
</organism>
<dbReference type="CDD" id="cd01949">
    <property type="entry name" value="GGDEF"/>
    <property type="match status" value="1"/>
</dbReference>
<dbReference type="InterPro" id="IPR035965">
    <property type="entry name" value="PAS-like_dom_sf"/>
</dbReference>
<dbReference type="SUPFAM" id="SSF55785">
    <property type="entry name" value="PYP-like sensor domain (PAS domain)"/>
    <property type="match status" value="1"/>
</dbReference>
<dbReference type="InterPro" id="IPR029787">
    <property type="entry name" value="Nucleotide_cyclase"/>
</dbReference>
<dbReference type="EMBL" id="ATAX01000010">
    <property type="protein sequence ID" value="EWM54667.1"/>
    <property type="molecule type" value="Genomic_DNA"/>
</dbReference>
<name>W7V1M2_RUMFL</name>
<accession>W7V1M2</accession>
<dbReference type="PATRIC" id="fig|1341157.4.peg.720"/>
<proteinExistence type="predicted"/>
<evidence type="ECO:0000313" key="2">
    <source>
        <dbReference type="EMBL" id="EWM54667.1"/>
    </source>
</evidence>
<feature type="domain" description="GGDEF" evidence="1">
    <location>
        <begin position="282"/>
        <end position="415"/>
    </location>
</feature>
<reference evidence="2 3" key="1">
    <citation type="journal article" date="2014" name="PLoS ONE">
        <title>Rumen cellulosomics: divergent fiber-degrading strategies revealed by comparative genome-wide analysis of six ruminococcal strains.</title>
        <authorList>
            <person name="Dassa B."/>
            <person name="Borovok I."/>
            <person name="Ruimy-Israeli V."/>
            <person name="Lamed R."/>
            <person name="Flint H.J."/>
            <person name="Duncan S.H."/>
            <person name="Henrissat B."/>
            <person name="Coutinho P."/>
            <person name="Morrison M."/>
            <person name="Mosoni P."/>
            <person name="Yeoman C.J."/>
            <person name="White B.A."/>
            <person name="Bayer E.A."/>
        </authorList>
    </citation>
    <scope>NUCLEOTIDE SEQUENCE [LARGE SCALE GENOMIC DNA]</scope>
    <source>
        <strain evidence="2 3">007c</strain>
    </source>
</reference>
<dbReference type="PROSITE" id="PS50887">
    <property type="entry name" value="GGDEF"/>
    <property type="match status" value="1"/>
</dbReference>
<evidence type="ECO:0000313" key="3">
    <source>
        <dbReference type="Proteomes" id="UP000019365"/>
    </source>
</evidence>
<evidence type="ECO:0000259" key="1">
    <source>
        <dbReference type="PROSITE" id="PS50887"/>
    </source>
</evidence>
<dbReference type="GO" id="GO:0052621">
    <property type="term" value="F:diguanylate cyclase activity"/>
    <property type="evidence" value="ECO:0007669"/>
    <property type="project" value="TreeGrafter"/>
</dbReference>
<dbReference type="InterPro" id="IPR050469">
    <property type="entry name" value="Diguanylate_Cyclase"/>
</dbReference>
<dbReference type="RefSeq" id="WP_037297279.1">
    <property type="nucleotide sequence ID" value="NZ_ATAX01000010.1"/>
</dbReference>
<dbReference type="NCBIfam" id="TIGR00254">
    <property type="entry name" value="GGDEF"/>
    <property type="match status" value="1"/>
</dbReference>
<sequence length="594" mass="67279">MGREILSEKLYSAGHAVVDRSFHTQRGDEAFFTFFGNDVTYSIRRTICDEDYPRMLECVEKAAAGEFHRTVIRMKSVSGEYHWILASVRLLISEGAEPLYSMTFSHILSLEALAYTRENRLSEYRHVLSLMSDLAFEYSFETKHIRIYMFDCFREIVLVDEELEVWRKNTIESGCVMTRYTEMFNSLCRDIRSGVYRFDYEFETSVLTGGKTREMCLFRGITRYYAPEVRKVSGIISVVNSRSKTKDINLAIEANRDQLSGLLSKRAVTAFAKELLSRGSGSIVNLVLLDIDNFTDINNSYGHLFGDEVIYTVARIIKAEIGSRGIAGRISGSGFLIILEDTRDEEDLRGILRAIRTNTEFAFADRFRNFRLTCSMGVSTYPVDSRSYDELFMQADKALYIAREKGKNRYVIYDIEKHGPVEKDIENKIVFLSSKGKASEKLSFVSGLAENLVMGKIPDISVLLEQVRSQFGIDDICVFAGGDMGLLLSCGNAASKNASYLFENGYTNRFSGDGLFVIDNVNELEGRDDNAFAQLTSQNIGGAVQYLMTEDSMIKGVISFCYIGRFNKWSVSDINYYAVIGRIITALLKKQAYI</sequence>
<dbReference type="InterPro" id="IPR000160">
    <property type="entry name" value="GGDEF_dom"/>
</dbReference>
<dbReference type="InterPro" id="IPR043128">
    <property type="entry name" value="Rev_trsase/Diguanyl_cyclase"/>
</dbReference>
<keyword evidence="3" id="KW-1185">Reference proteome</keyword>
<dbReference type="eggNOG" id="COG2199">
    <property type="taxonomic scope" value="Bacteria"/>
</dbReference>
<dbReference type="PANTHER" id="PTHR45138:SF9">
    <property type="entry name" value="DIGUANYLATE CYCLASE DGCM-RELATED"/>
    <property type="match status" value="1"/>
</dbReference>